<gene>
    <name evidence="2" type="ORF">EOD73_00435</name>
</gene>
<name>A0A437LQ46_9BURK</name>
<feature type="transmembrane region" description="Helical" evidence="1">
    <location>
        <begin position="372"/>
        <end position="390"/>
    </location>
</feature>
<evidence type="ECO:0000313" key="2">
    <source>
        <dbReference type="EMBL" id="RVT87532.1"/>
    </source>
</evidence>
<feature type="transmembrane region" description="Helical" evidence="1">
    <location>
        <begin position="337"/>
        <end position="360"/>
    </location>
</feature>
<keyword evidence="1" id="KW-0472">Membrane</keyword>
<feature type="transmembrane region" description="Helical" evidence="1">
    <location>
        <begin position="306"/>
        <end position="325"/>
    </location>
</feature>
<feature type="transmembrane region" description="Helical" evidence="1">
    <location>
        <begin position="276"/>
        <end position="294"/>
    </location>
</feature>
<protein>
    <submittedName>
        <fullName evidence="2">HupE/UreJ family protein</fullName>
    </submittedName>
</protein>
<keyword evidence="1" id="KW-0812">Transmembrane</keyword>
<proteinExistence type="predicted"/>
<dbReference type="Proteomes" id="UP000288587">
    <property type="component" value="Unassembled WGS sequence"/>
</dbReference>
<accession>A0A437LQ46</accession>
<dbReference type="InterPro" id="IPR032809">
    <property type="entry name" value="Put_HupE_UreJ"/>
</dbReference>
<dbReference type="OrthoDB" id="9808870at2"/>
<dbReference type="EMBL" id="SACM01000001">
    <property type="protein sequence ID" value="RVT87532.1"/>
    <property type="molecule type" value="Genomic_DNA"/>
</dbReference>
<evidence type="ECO:0000313" key="3">
    <source>
        <dbReference type="Proteomes" id="UP000288587"/>
    </source>
</evidence>
<evidence type="ECO:0000256" key="1">
    <source>
        <dbReference type="SAM" id="Phobius"/>
    </source>
</evidence>
<dbReference type="InterPro" id="IPR018247">
    <property type="entry name" value="EF_Hand_1_Ca_BS"/>
</dbReference>
<sequence length="394" mass="42437">MPCKPPLDWRSGMPACLRSESLAAGRLGLLAWAMALLLLWPPPTQAHAGSQAYLQLSGDATHSRLQADLALRDLDAALDLDADGDGLLTWGELRQAQSRLQRWVSQGVGLSDCTADWQPSPLSLVERSDGLYTRLVLTTACPLSGNASLRYHLLAEVDPTHRALLRTERSGQARQATLLSPSRAPMPNTEPAPPVAFWQEGIHHLLTGHDHLLFLLCLLLPALPRRHLVGANALAGPGEWTQTLRPIVGWVTAFTLAHSVTLGLAVLAGIRLPGAVIEPLIAASIVLAALDNLRPFLHRLLGLPRWGVALGFGLVHGFGFAGALGELDLPAQELAWALLQFNLGLEFAQLGVVAVAVAALWRLRRWSGYVRWVQGLGSALAAALGTAWVWQRLA</sequence>
<reference evidence="2 3" key="1">
    <citation type="submission" date="2019-01" db="EMBL/GenBank/DDBJ databases">
        <authorList>
            <person name="Chen W.-M."/>
        </authorList>
    </citation>
    <scope>NUCLEOTIDE SEQUENCE [LARGE SCALE GENOMIC DNA]</scope>
    <source>
        <strain evidence="2 3">CCP-18</strain>
    </source>
</reference>
<comment type="caution">
    <text evidence="2">The sequence shown here is derived from an EMBL/GenBank/DDBJ whole genome shotgun (WGS) entry which is preliminary data.</text>
</comment>
<dbReference type="PROSITE" id="PS00018">
    <property type="entry name" value="EF_HAND_1"/>
    <property type="match status" value="1"/>
</dbReference>
<dbReference type="AlphaFoldDB" id="A0A437LQ46"/>
<keyword evidence="3" id="KW-1185">Reference proteome</keyword>
<dbReference type="Pfam" id="PF13795">
    <property type="entry name" value="HupE_UreJ_2"/>
    <property type="match status" value="1"/>
</dbReference>
<keyword evidence="1" id="KW-1133">Transmembrane helix</keyword>
<organism evidence="2 3">
    <name type="scientific">Inhella crocodyli</name>
    <dbReference type="NCBI Taxonomy" id="2499851"/>
    <lineage>
        <taxon>Bacteria</taxon>
        <taxon>Pseudomonadati</taxon>
        <taxon>Pseudomonadota</taxon>
        <taxon>Betaproteobacteria</taxon>
        <taxon>Burkholderiales</taxon>
        <taxon>Sphaerotilaceae</taxon>
        <taxon>Inhella</taxon>
    </lineage>
</organism>